<reference evidence="3 4" key="2">
    <citation type="submission" date="2024-07" db="EMBL/GenBank/DDBJ databases">
        <authorList>
            <person name="Akdeniz Z."/>
        </authorList>
    </citation>
    <scope>NUCLEOTIDE SEQUENCE [LARGE SCALE GENOMIC DNA]</scope>
</reference>
<evidence type="ECO:0000313" key="3">
    <source>
        <dbReference type="EMBL" id="CAL6036330.1"/>
    </source>
</evidence>
<feature type="region of interest" description="Disordered" evidence="1">
    <location>
        <begin position="932"/>
        <end position="953"/>
    </location>
</feature>
<dbReference type="EMBL" id="CATOUU010000845">
    <property type="protein sequence ID" value="CAI9954207.1"/>
    <property type="molecule type" value="Genomic_DNA"/>
</dbReference>
<proteinExistence type="predicted"/>
<dbReference type="Proteomes" id="UP001642409">
    <property type="component" value="Unassembled WGS sequence"/>
</dbReference>
<organism evidence="2">
    <name type="scientific">Hexamita inflata</name>
    <dbReference type="NCBI Taxonomy" id="28002"/>
    <lineage>
        <taxon>Eukaryota</taxon>
        <taxon>Metamonada</taxon>
        <taxon>Diplomonadida</taxon>
        <taxon>Hexamitidae</taxon>
        <taxon>Hexamitinae</taxon>
        <taxon>Hexamita</taxon>
    </lineage>
</organism>
<reference evidence="2" key="1">
    <citation type="submission" date="2023-06" db="EMBL/GenBank/DDBJ databases">
        <authorList>
            <person name="Kurt Z."/>
        </authorList>
    </citation>
    <scope>NUCLEOTIDE SEQUENCE</scope>
</reference>
<comment type="caution">
    <text evidence="2">The sequence shown here is derived from an EMBL/GenBank/DDBJ whole genome shotgun (WGS) entry which is preliminary data.</text>
</comment>
<name>A0AA86UK31_9EUKA</name>
<keyword evidence="4" id="KW-1185">Reference proteome</keyword>
<accession>A0AA86UK31</accession>
<feature type="region of interest" description="Disordered" evidence="1">
    <location>
        <begin position="1037"/>
        <end position="1070"/>
    </location>
</feature>
<evidence type="ECO:0000313" key="4">
    <source>
        <dbReference type="Proteomes" id="UP001642409"/>
    </source>
</evidence>
<dbReference type="EMBL" id="CAXDID020000133">
    <property type="protein sequence ID" value="CAL6036330.1"/>
    <property type="molecule type" value="Genomic_DNA"/>
</dbReference>
<sequence length="1551" mass="182966">MFKGKGLFAKLKNTFAPSAEIDQLLTRNEQILAELNVDIIDETPLISEYSNNMLDILQSNLNIKETPQSFLQYVCKNTDFQSYLDDVDYQLQFQLNNDYSDDQQKLIVEIFFRKLLVYKCTTIFLELIINLGEKIKNTFYEENCVFMQQNYVDLLFNMYQSIEQEEKTINFTYDIRFFKQLQQDEYDQLIKIQTHIKALPIKIISYKPESKDVQADIFEIFQDLQTIQLIQLLEQTQELIYQIQEGNSYFSDALYSMMNMSVDDPEYEDIHQYIDNILQLYADIGMKIKSKKSQFRSPQTQGETQMKLIFIRYMIANPLLLTLLLAYLGGNLEQNKPQGHLFVIKQIKDPNSFINNPICCTQLSKVIRDYLSEKQFQNVNYLGCYYYAYFSQLMGLIFSTEIAHLLQFGLLENIVQIMEAKVAEKQDIELLQFFFVVVAMEILEAANGRFYQWFRKSGISSRDSVLQSIQLGPEETEDEFGMRIVFTLLKEKQMHTLFDGDFKAVWIVQQFEQLSNVPESYSSSQYIQKQKLLYIQVIYTLYNNALQKACAQIDDEIQKQLHAQIIVQLAQESMQLISQIEGQKRYILELVEMSNVTECDEKLQPHILNILNLQQKPSNQILELINALKCNNSSQFEHKLSKILIFNFLGEDLIYILKQFLDSIIPTTKKNQDRTPVEFLTLYKIMQNQNDSVAEFCNQIYTQNGFKDLILMLIKYNVYFRKLYKFNTELLNTSVLKSILDEIENISQNNVQSPEVLTEIPKEVPKELPQKSNTAKTVIKEEISKQETQKEPQNVPLIEPTPTKPVQNDLPPIQPSVFADIQPQPIGGLNNQSTDLFGQITSTMDLNINLFDLGSMGSLAGIGVNAYTSTAIGNLDLDSFLQSEEPQVNDPQIQEPQTIAEPEKKTGYFVRDYVDDDEEEEKRNELKRIEQEKEEMERKRKQKIEEEEEQKRIEEQRVIDEQKRIEREKAEKIQQQQEEEQRKLRYLKRQQYEEEQKKKLLDIQMKKQQEALEKQRKQQEEDEEVQKQLENERLKVIQKENERKQAEEEKQRLRQEAEEIKKREEEEKRRIQEAEEAKILEQQKEAMRLYQQEIEEQKKKVEQQQLLDQQKALENNVHEHTQEINITDNLETNIQINTPEFERAEQQKIKELNNIKSIEEQKKIEEQQRIQQEQDEQTLQALEKQRKLEEVKQQQLLDMEKLQIIRKQDNDKIKVKEANIITNQNLTVQHQLKDKTISPDQIQNQIILSQIEMQISNQESKQFEFIKYYYNQEQNQVNIPKYNFKQYQINDLKIDINELLSLKYVYDVLEYNNQHLNKNLLQINQNNQIDIQSIQTLLTEEEININQLQFQCIKCNQLCDISITQNQIAPLCQTCESKQISYIQLQTLFSAEVRNIKEFQDIFEVEAIAEIKRIINLYVKSDKIALSFISIHDILSEMTQSQLTPSSNVYQFAQYLQSQDHKFKLNIPLQLSSFKGAQGFYSLILLEILAQRSSIHNQCSICMFNIQILQYDKETLVKMIKERIFGWKICVKCLRFAHHVCQNGELCNDCK</sequence>
<gene>
    <name evidence="3" type="ORF">HINF_LOCUS36361</name>
    <name evidence="2" type="ORF">HINF_LOCUS41852</name>
</gene>
<protein>
    <submittedName>
        <fullName evidence="2">Uncharacterized protein</fullName>
    </submittedName>
</protein>
<evidence type="ECO:0000256" key="1">
    <source>
        <dbReference type="SAM" id="MobiDB-lite"/>
    </source>
</evidence>
<evidence type="ECO:0000313" key="2">
    <source>
        <dbReference type="EMBL" id="CAI9954207.1"/>
    </source>
</evidence>